<dbReference type="OrthoDB" id="10271497at2759"/>
<name>A0A8X6X6K4_9ARAC</name>
<proteinExistence type="predicted"/>
<sequence>MVPERKQIQSNDAKKQKFFIKQMRHDQQNAVPFCSNYSSRHIQDLGNPCPTLQWDAGYALKTRHHHETGAATMLARCLCNGWELSNYRSTKIRTLR</sequence>
<gene>
    <name evidence="1" type="ORF">TNIN_375541</name>
</gene>
<keyword evidence="2" id="KW-1185">Reference proteome</keyword>
<dbReference type="AlphaFoldDB" id="A0A8X6X6K4"/>
<accession>A0A8X6X6K4</accession>
<reference evidence="1" key="1">
    <citation type="submission" date="2020-08" db="EMBL/GenBank/DDBJ databases">
        <title>Multicomponent nature underlies the extraordinary mechanical properties of spider dragline silk.</title>
        <authorList>
            <person name="Kono N."/>
            <person name="Nakamura H."/>
            <person name="Mori M."/>
            <person name="Yoshida Y."/>
            <person name="Ohtoshi R."/>
            <person name="Malay A.D."/>
            <person name="Moran D.A.P."/>
            <person name="Tomita M."/>
            <person name="Numata K."/>
            <person name="Arakawa K."/>
        </authorList>
    </citation>
    <scope>NUCLEOTIDE SEQUENCE</scope>
</reference>
<organism evidence="1 2">
    <name type="scientific">Trichonephila inaurata madagascariensis</name>
    <dbReference type="NCBI Taxonomy" id="2747483"/>
    <lineage>
        <taxon>Eukaryota</taxon>
        <taxon>Metazoa</taxon>
        <taxon>Ecdysozoa</taxon>
        <taxon>Arthropoda</taxon>
        <taxon>Chelicerata</taxon>
        <taxon>Arachnida</taxon>
        <taxon>Araneae</taxon>
        <taxon>Araneomorphae</taxon>
        <taxon>Entelegynae</taxon>
        <taxon>Araneoidea</taxon>
        <taxon>Nephilidae</taxon>
        <taxon>Trichonephila</taxon>
        <taxon>Trichonephila inaurata</taxon>
    </lineage>
</organism>
<evidence type="ECO:0000313" key="1">
    <source>
        <dbReference type="EMBL" id="GFY47121.1"/>
    </source>
</evidence>
<dbReference type="Proteomes" id="UP000886998">
    <property type="component" value="Unassembled WGS sequence"/>
</dbReference>
<dbReference type="EMBL" id="BMAV01005767">
    <property type="protein sequence ID" value="GFY47121.1"/>
    <property type="molecule type" value="Genomic_DNA"/>
</dbReference>
<evidence type="ECO:0000313" key="2">
    <source>
        <dbReference type="Proteomes" id="UP000886998"/>
    </source>
</evidence>
<protein>
    <submittedName>
        <fullName evidence="1">Uncharacterized protein</fullName>
    </submittedName>
</protein>
<comment type="caution">
    <text evidence="1">The sequence shown here is derived from an EMBL/GenBank/DDBJ whole genome shotgun (WGS) entry which is preliminary data.</text>
</comment>